<evidence type="ECO:0000313" key="2">
    <source>
        <dbReference type="Proteomes" id="UP001519460"/>
    </source>
</evidence>
<dbReference type="AlphaFoldDB" id="A0ABD0L5Z9"/>
<sequence>MVAKDPRLALLAPVSEIGLLGISKDYGILRKRGLDFEEDFYGDGNFHLLLRCWDRISWHWPASYVEMSRTDLCCFLSNNDHGRSFRVDGWLLGEQNCVGLQQQCLQALIETVPETVLERLAQVLASSSGLGY</sequence>
<dbReference type="Proteomes" id="UP001519460">
    <property type="component" value="Unassembled WGS sequence"/>
</dbReference>
<gene>
    <name evidence="1" type="ORF">BaRGS_00014331</name>
</gene>
<name>A0ABD0L5Z9_9CAEN</name>
<accession>A0ABD0L5Z9</accession>
<protein>
    <submittedName>
        <fullName evidence="1">Uncharacterized protein</fullName>
    </submittedName>
</protein>
<keyword evidence="2" id="KW-1185">Reference proteome</keyword>
<evidence type="ECO:0000313" key="1">
    <source>
        <dbReference type="EMBL" id="KAK7494439.1"/>
    </source>
</evidence>
<reference evidence="1 2" key="1">
    <citation type="journal article" date="2023" name="Sci. Data">
        <title>Genome assembly of the Korean intertidal mud-creeper Batillaria attramentaria.</title>
        <authorList>
            <person name="Patra A.K."/>
            <person name="Ho P.T."/>
            <person name="Jun S."/>
            <person name="Lee S.J."/>
            <person name="Kim Y."/>
            <person name="Won Y.J."/>
        </authorList>
    </citation>
    <scope>NUCLEOTIDE SEQUENCE [LARGE SCALE GENOMIC DNA]</scope>
    <source>
        <strain evidence="1">Wonlab-2016</strain>
    </source>
</reference>
<dbReference type="EMBL" id="JACVVK020000083">
    <property type="protein sequence ID" value="KAK7494439.1"/>
    <property type="molecule type" value="Genomic_DNA"/>
</dbReference>
<organism evidence="1 2">
    <name type="scientific">Batillaria attramentaria</name>
    <dbReference type="NCBI Taxonomy" id="370345"/>
    <lineage>
        <taxon>Eukaryota</taxon>
        <taxon>Metazoa</taxon>
        <taxon>Spiralia</taxon>
        <taxon>Lophotrochozoa</taxon>
        <taxon>Mollusca</taxon>
        <taxon>Gastropoda</taxon>
        <taxon>Caenogastropoda</taxon>
        <taxon>Sorbeoconcha</taxon>
        <taxon>Cerithioidea</taxon>
        <taxon>Batillariidae</taxon>
        <taxon>Batillaria</taxon>
    </lineage>
</organism>
<proteinExistence type="predicted"/>
<comment type="caution">
    <text evidence="1">The sequence shown here is derived from an EMBL/GenBank/DDBJ whole genome shotgun (WGS) entry which is preliminary data.</text>
</comment>